<organism evidence="5 6">
    <name type="scientific">Euplotes crassus</name>
    <dbReference type="NCBI Taxonomy" id="5936"/>
    <lineage>
        <taxon>Eukaryota</taxon>
        <taxon>Sar</taxon>
        <taxon>Alveolata</taxon>
        <taxon>Ciliophora</taxon>
        <taxon>Intramacronucleata</taxon>
        <taxon>Spirotrichea</taxon>
        <taxon>Hypotrichia</taxon>
        <taxon>Euplotida</taxon>
        <taxon>Euplotidae</taxon>
        <taxon>Moneuplotes</taxon>
    </lineage>
</organism>
<dbReference type="EMBL" id="CAMPGE010026611">
    <property type="protein sequence ID" value="CAI2384288.1"/>
    <property type="molecule type" value="Genomic_DNA"/>
</dbReference>
<protein>
    <recommendedName>
        <fullName evidence="4">DUF4200 domain-containing protein</fullName>
    </recommendedName>
</protein>
<accession>A0AAD1Y414</accession>
<feature type="compositionally biased region" description="Low complexity" evidence="3">
    <location>
        <begin position="8"/>
        <end position="23"/>
    </location>
</feature>
<proteinExistence type="predicted"/>
<keyword evidence="1 2" id="KW-0175">Coiled coil</keyword>
<dbReference type="Pfam" id="PF13863">
    <property type="entry name" value="DUF4200"/>
    <property type="match status" value="1"/>
</dbReference>
<dbReference type="Proteomes" id="UP001295684">
    <property type="component" value="Unassembled WGS sequence"/>
</dbReference>
<evidence type="ECO:0000259" key="4">
    <source>
        <dbReference type="Pfam" id="PF13863"/>
    </source>
</evidence>
<feature type="compositionally biased region" description="Polar residues" evidence="3">
    <location>
        <begin position="402"/>
        <end position="414"/>
    </location>
</feature>
<comment type="caution">
    <text evidence="5">The sequence shown here is derived from an EMBL/GenBank/DDBJ whole genome shotgun (WGS) entry which is preliminary data.</text>
</comment>
<dbReference type="AlphaFoldDB" id="A0AAD1Y414"/>
<dbReference type="GO" id="GO:0005856">
    <property type="term" value="C:cytoskeleton"/>
    <property type="evidence" value="ECO:0007669"/>
    <property type="project" value="UniProtKB-ARBA"/>
</dbReference>
<dbReference type="InterPro" id="IPR025252">
    <property type="entry name" value="DUF4200"/>
</dbReference>
<feature type="compositionally biased region" description="Polar residues" evidence="3">
    <location>
        <begin position="211"/>
        <end position="221"/>
    </location>
</feature>
<feature type="domain" description="DUF4200" evidence="4">
    <location>
        <begin position="272"/>
        <end position="389"/>
    </location>
</feature>
<reference evidence="5" key="1">
    <citation type="submission" date="2023-07" db="EMBL/GenBank/DDBJ databases">
        <authorList>
            <consortium name="AG Swart"/>
            <person name="Singh M."/>
            <person name="Singh A."/>
            <person name="Seah K."/>
            <person name="Emmerich C."/>
        </authorList>
    </citation>
    <scope>NUCLEOTIDE SEQUENCE</scope>
    <source>
        <strain evidence="5">DP1</strain>
    </source>
</reference>
<name>A0AAD1Y414_EUPCR</name>
<dbReference type="PANTHER" id="PTHR21683">
    <property type="entry name" value="COILED-COIL DOMAIN-CONTAINING PROTEIN 42 LIKE-2-LIKE-RELATED"/>
    <property type="match status" value="1"/>
</dbReference>
<evidence type="ECO:0000313" key="5">
    <source>
        <dbReference type="EMBL" id="CAI2384288.1"/>
    </source>
</evidence>
<gene>
    <name evidence="5" type="ORF">ECRASSUSDP1_LOCUS25813</name>
</gene>
<feature type="region of interest" description="Disordered" evidence="3">
    <location>
        <begin position="204"/>
        <end position="243"/>
    </location>
</feature>
<feature type="region of interest" description="Disordered" evidence="3">
    <location>
        <begin position="395"/>
        <end position="430"/>
    </location>
</feature>
<sequence>MFRSYQKSSSRGSSIRSNRRNIGMSIGNPGQRGMSRDYKTHNRKLNNTQNHNSSVALDKVNSLSKVNSSFMEENKLPVLGLRKYMIDTSFDPNKPINPFNVNRNTEKLLMNRERERLKERVMREHRKGAKVHQKTIAGRTNRAGVIRQINMVGTNSTTSQDNKDIRENFRDFKKASAVQDGEQTSMVQKANIFDMTEADLENFANGKYTGPTDQKAIQSKDQASRQRRASSSRPPELESLSDNQLELHISNKDYLQRVPKTFNNQKESIRDFINHGREILITQITINDKIEETKHLQEFIESEEEQLKEGRRLFEEDKQKFMKYLENQENQTNQASLESKKLAEQKQRLMDEILELNKKMNETDTEMRKVEDLLNEFKECKDFIDKLAEFRSVRNESEEVSDTGNAPNTFLTQKENGSEPSNSSVSDESHVNEFNYERRIGFDKEKLLALFQDIEEKNLFLINNIQDEEQILEYIYKNKSFLITRKKAEIDNVKKNIEITTSTIKTLLSGMEPLERKPKIAKEKEEERKDKKKVEDPEEIRKREINERRIKEKSLVYGSKGPNKSLKAEEIELLSLIEYRMYMERTNKALLDKVEYEINQERKALNHIRNKNLDIEKANRKKQKNLQKLEEFENMKIFRGRPMMKRMGKEEIKENVQKRNLKDEIHEDYKRYVAGS</sequence>
<feature type="coiled-coil region" evidence="2">
    <location>
        <begin position="300"/>
        <end position="373"/>
    </location>
</feature>
<feature type="coiled-coil region" evidence="2">
    <location>
        <begin position="591"/>
        <end position="635"/>
    </location>
</feature>
<evidence type="ECO:0000256" key="3">
    <source>
        <dbReference type="SAM" id="MobiDB-lite"/>
    </source>
</evidence>
<feature type="region of interest" description="Disordered" evidence="3">
    <location>
        <begin position="1"/>
        <end position="38"/>
    </location>
</feature>
<keyword evidence="6" id="KW-1185">Reference proteome</keyword>
<evidence type="ECO:0000256" key="1">
    <source>
        <dbReference type="ARBA" id="ARBA00023054"/>
    </source>
</evidence>
<evidence type="ECO:0000256" key="2">
    <source>
        <dbReference type="SAM" id="Coils"/>
    </source>
</evidence>
<feature type="region of interest" description="Disordered" evidence="3">
    <location>
        <begin position="515"/>
        <end position="537"/>
    </location>
</feature>
<evidence type="ECO:0000313" key="6">
    <source>
        <dbReference type="Proteomes" id="UP001295684"/>
    </source>
</evidence>
<dbReference type="PANTHER" id="PTHR21683:SF3">
    <property type="entry name" value="CILIA AND FLAGELLA ASSOCIATED PROTEIN 100"/>
    <property type="match status" value="1"/>
</dbReference>
<feature type="compositionally biased region" description="Low complexity" evidence="3">
    <location>
        <begin position="231"/>
        <end position="241"/>
    </location>
</feature>
<dbReference type="InterPro" id="IPR051147">
    <property type="entry name" value="CFAP_domain-containing"/>
</dbReference>